<dbReference type="NCBIfam" id="NF001943">
    <property type="entry name" value="PRK00724.1-2"/>
    <property type="match status" value="1"/>
</dbReference>
<proteinExistence type="inferred from homology"/>
<comment type="function">
    <text evidence="3">Required for formate dehydrogenase (FDH) activity. Acts as a sulfur carrier protein that transfers sulfur from IscS to the molybdenum cofactor prior to its insertion into FDH.</text>
</comment>
<accession>A0A2S0KIG9</accession>
<dbReference type="KEGG" id="git:C6V83_15785"/>
<dbReference type="Proteomes" id="UP000239814">
    <property type="component" value="Chromosome"/>
</dbReference>
<dbReference type="GO" id="GO:0097163">
    <property type="term" value="F:sulfur carrier activity"/>
    <property type="evidence" value="ECO:0007669"/>
    <property type="project" value="UniProtKB-UniRule"/>
</dbReference>
<sequence length="300" mass="30998">MGRITARRRVTRVRRGDGPDVRADVLAVEEPLEIRVGGSPLTVTMRTPGHDVELAAGFLVSEAVISARGHLLAARYCAGAVATGSDGAVENTYNVLDLTLAPGIVVPASTARAFTTTSACGVCGKAGIDDVAAASCFDPAGDPAPVSAEFLLDLPARLRARQTAFDKTGGLHAAGLFHAGTGELLVVREDVGRHNAVDKVVGWALEAGRLPLRDTVLQVSGRASFELVQKAAMAGIPVLSAVSAPSSLAVDLAVERGVTLAGFVRGDSLVLYSRADRVVDAAPLARDCAPGDPVRPIRDP</sequence>
<name>A0A2S0KIG9_9ACTN</name>
<evidence type="ECO:0000256" key="1">
    <source>
        <dbReference type="ARBA" id="ARBA00022490"/>
    </source>
</evidence>
<keyword evidence="5" id="KW-1185">Reference proteome</keyword>
<dbReference type="HAMAP" id="MF_00187">
    <property type="entry name" value="FdhD"/>
    <property type="match status" value="1"/>
</dbReference>
<keyword evidence="1 3" id="KW-0963">Cytoplasm</keyword>
<dbReference type="InterPro" id="IPR016193">
    <property type="entry name" value="Cytidine_deaminase-like"/>
</dbReference>
<dbReference type="GO" id="GO:0016783">
    <property type="term" value="F:sulfurtransferase activity"/>
    <property type="evidence" value="ECO:0007669"/>
    <property type="project" value="InterPro"/>
</dbReference>
<evidence type="ECO:0000256" key="2">
    <source>
        <dbReference type="ARBA" id="ARBA00023150"/>
    </source>
</evidence>
<organism evidence="4 5">
    <name type="scientific">Gordonia iterans</name>
    <dbReference type="NCBI Taxonomy" id="1004901"/>
    <lineage>
        <taxon>Bacteria</taxon>
        <taxon>Bacillati</taxon>
        <taxon>Actinomycetota</taxon>
        <taxon>Actinomycetes</taxon>
        <taxon>Mycobacteriales</taxon>
        <taxon>Gordoniaceae</taxon>
        <taxon>Gordonia</taxon>
    </lineage>
</organism>
<dbReference type="PIRSF" id="PIRSF015626">
    <property type="entry name" value="FdhD"/>
    <property type="match status" value="1"/>
</dbReference>
<dbReference type="OrthoDB" id="3197277at2"/>
<dbReference type="PANTHER" id="PTHR30592">
    <property type="entry name" value="FORMATE DEHYDROGENASE"/>
    <property type="match status" value="1"/>
</dbReference>
<evidence type="ECO:0000313" key="4">
    <source>
        <dbReference type="EMBL" id="AVM01487.1"/>
    </source>
</evidence>
<dbReference type="RefSeq" id="WP_105943193.1">
    <property type="nucleotide sequence ID" value="NZ_CP027433.1"/>
</dbReference>
<comment type="caution">
    <text evidence="3">Lacks conserved residue(s) required for the propagation of feature annotation.</text>
</comment>
<dbReference type="Gene3D" id="3.40.140.10">
    <property type="entry name" value="Cytidine Deaminase, domain 2"/>
    <property type="match status" value="1"/>
</dbReference>
<dbReference type="GO" id="GO:0005737">
    <property type="term" value="C:cytoplasm"/>
    <property type="evidence" value="ECO:0007669"/>
    <property type="project" value="UniProtKB-SubCell"/>
</dbReference>
<evidence type="ECO:0000256" key="3">
    <source>
        <dbReference type="HAMAP-Rule" id="MF_00187"/>
    </source>
</evidence>
<comment type="subcellular location">
    <subcellularLocation>
        <location evidence="3">Cytoplasm</location>
    </subcellularLocation>
</comment>
<dbReference type="PANTHER" id="PTHR30592:SF1">
    <property type="entry name" value="SULFUR CARRIER PROTEIN FDHD"/>
    <property type="match status" value="1"/>
</dbReference>
<feature type="active site" description="Cysteine persulfide intermediate" evidence="3">
    <location>
        <position position="120"/>
    </location>
</feature>
<dbReference type="EMBL" id="CP027433">
    <property type="protein sequence ID" value="AVM01487.1"/>
    <property type="molecule type" value="Genomic_DNA"/>
</dbReference>
<keyword evidence="2 3" id="KW-0501">Molybdenum cofactor biosynthesis</keyword>
<dbReference type="GO" id="GO:0006777">
    <property type="term" value="P:Mo-molybdopterin cofactor biosynthetic process"/>
    <property type="evidence" value="ECO:0007669"/>
    <property type="project" value="UniProtKB-UniRule"/>
</dbReference>
<dbReference type="Pfam" id="PF02634">
    <property type="entry name" value="FdhD-NarQ"/>
    <property type="match status" value="1"/>
</dbReference>
<dbReference type="SUPFAM" id="SSF53927">
    <property type="entry name" value="Cytidine deaminase-like"/>
    <property type="match status" value="1"/>
</dbReference>
<keyword evidence="4" id="KW-0808">Transferase</keyword>
<reference evidence="4 5" key="1">
    <citation type="submission" date="2018-03" db="EMBL/GenBank/DDBJ databases">
        <title>Characteristics and genome of n-alkane degrading marine bacteria Gordonia iterans isolated from crude oil contaminated in Tae-an, South Korea.</title>
        <authorList>
            <person name="Lee S.-S."/>
            <person name="Kim H."/>
        </authorList>
    </citation>
    <scope>NUCLEOTIDE SEQUENCE [LARGE SCALE GENOMIC DNA]</scope>
    <source>
        <strain evidence="4 5">Co17</strain>
    </source>
</reference>
<evidence type="ECO:0000313" key="5">
    <source>
        <dbReference type="Proteomes" id="UP000239814"/>
    </source>
</evidence>
<protein>
    <recommendedName>
        <fullName evidence="3">Sulfur carrier protein FdhD</fullName>
    </recommendedName>
</protein>
<dbReference type="AlphaFoldDB" id="A0A2S0KIG9"/>
<gene>
    <name evidence="3" type="primary">fdhD</name>
    <name evidence="4" type="ORF">C6V83_15785</name>
</gene>
<comment type="similarity">
    <text evidence="3">Belongs to the FdhD family.</text>
</comment>
<dbReference type="InterPro" id="IPR003786">
    <property type="entry name" value="FdhD"/>
</dbReference>
<dbReference type="Gene3D" id="3.10.20.10">
    <property type="match status" value="1"/>
</dbReference>